<evidence type="ECO:0000259" key="1">
    <source>
        <dbReference type="PROSITE" id="PS50181"/>
    </source>
</evidence>
<dbReference type="InterPro" id="IPR036047">
    <property type="entry name" value="F-box-like_dom_sf"/>
</dbReference>
<reference evidence="3" key="1">
    <citation type="submission" date="2025-08" db="UniProtKB">
        <authorList>
            <consortium name="RefSeq"/>
        </authorList>
    </citation>
    <scope>IDENTIFICATION</scope>
    <source>
        <tissue evidence="3">Whole organism</tissue>
    </source>
</reference>
<dbReference type="Proteomes" id="UP000504606">
    <property type="component" value="Unplaced"/>
</dbReference>
<accession>A0A6J1TBB6</accession>
<dbReference type="KEGG" id="foc:113213260"/>
<dbReference type="InterPro" id="IPR001810">
    <property type="entry name" value="F-box_dom"/>
</dbReference>
<dbReference type="SUPFAM" id="SSF81383">
    <property type="entry name" value="F-box domain"/>
    <property type="match status" value="1"/>
</dbReference>
<evidence type="ECO:0000313" key="2">
    <source>
        <dbReference type="Proteomes" id="UP000504606"/>
    </source>
</evidence>
<keyword evidence="2" id="KW-1185">Reference proteome</keyword>
<dbReference type="PROSITE" id="PS50181">
    <property type="entry name" value="FBOX"/>
    <property type="match status" value="1"/>
</dbReference>
<sequence length="516" mass="57632">MAYASAAVTKRARPPAILELEASQYAESQPEKLTLLSLADLPLLEVLSHLKTKDLSAAGQASPRLAQLTRTHRSLWRNKGKVRFNDIEGMLGLLRVAPPLDTLDLHVTGKRGVSAYYYLNDRWLGSRSWGSDGRHVGEHFKIKVFSEQFAGKIIWMLGQQTKHLRISYVRGTKRLGTLLASLQNALALETLSMTWDWTSASCTFRWPQVTALPRLRSLELESDWFNRFTSVHRTFPFSEENLEMSTSSLYAFRSLLRAHSAQLRSVSLYSAVLLPLMSSCASDLHKLCVVAVPGISVGLRRMQGLRDLEISGPTWGPRCMIAKAEAEVAVLFRSWQHQLKRLRLTCSSEDTLCAVGAGALVALTHLHLCTFPTSLGPLGAALAGLPALRALVLNENPTPEQLRGIPTDAIPSLRLLLLLQYENVDQDALRELVLRAPKSLHVVQHTCKCDWDDLDRFASSPMHNLFGRHPSAESRSCPECAEAWRDTPKTIDPPRNFRATAWPPYLEIEQACDKCK</sequence>
<name>A0A6J1TBB6_FRAOC</name>
<dbReference type="AlphaFoldDB" id="A0A6J1TBB6"/>
<evidence type="ECO:0000313" key="3">
    <source>
        <dbReference type="RefSeq" id="XP_026288056.1"/>
    </source>
</evidence>
<organism evidence="2 3">
    <name type="scientific">Frankliniella occidentalis</name>
    <name type="common">Western flower thrips</name>
    <name type="synonym">Euthrips occidentalis</name>
    <dbReference type="NCBI Taxonomy" id="133901"/>
    <lineage>
        <taxon>Eukaryota</taxon>
        <taxon>Metazoa</taxon>
        <taxon>Ecdysozoa</taxon>
        <taxon>Arthropoda</taxon>
        <taxon>Hexapoda</taxon>
        <taxon>Insecta</taxon>
        <taxon>Pterygota</taxon>
        <taxon>Neoptera</taxon>
        <taxon>Paraneoptera</taxon>
        <taxon>Thysanoptera</taxon>
        <taxon>Terebrantia</taxon>
        <taxon>Thripoidea</taxon>
        <taxon>Thripidae</taxon>
        <taxon>Frankliniella</taxon>
    </lineage>
</organism>
<protein>
    <submittedName>
        <fullName evidence="3">Uncharacterized protein LOC113213260</fullName>
    </submittedName>
</protein>
<dbReference type="SUPFAM" id="SSF52047">
    <property type="entry name" value="RNI-like"/>
    <property type="match status" value="1"/>
</dbReference>
<dbReference type="RefSeq" id="XP_026288056.1">
    <property type="nucleotide sequence ID" value="XM_026432271.2"/>
</dbReference>
<dbReference type="Gene3D" id="3.80.10.10">
    <property type="entry name" value="Ribonuclease Inhibitor"/>
    <property type="match status" value="1"/>
</dbReference>
<dbReference type="GeneID" id="113213260"/>
<dbReference type="InterPro" id="IPR032675">
    <property type="entry name" value="LRR_dom_sf"/>
</dbReference>
<gene>
    <name evidence="3" type="primary">LOC113213260</name>
</gene>
<proteinExistence type="predicted"/>
<feature type="domain" description="F-box" evidence="1">
    <location>
        <begin position="32"/>
        <end position="79"/>
    </location>
</feature>